<proteinExistence type="predicted"/>
<sequence length="399" mass="44568">MGCGASALSVLDHAAEVGSKLDLLGANRDIIDYYTFGDTIGQGSIAKCKIGYHKVTGESFAVKILEQDHPEFNKNDLKKETEMMRMVKHQGCIQLFDVFENEKHVFIVLELASGGELFDRVIENGTFSERDATLLISQVLEAVAYLHSLGICHRDLKPENVLMKSDDPASTDYNVVKLADFGLSTLGTYQNSMHTACGTPEYVAPEIVMSIGADKLPKKYSAKVDIWAIGVILYVMLCGFQPFQLDNQKAMYDAILGGQYGFPSPEWDPISQEAKNFISFVLQVNPKTRPTAQQCLRHRWILEMGMGRTESLNAFNLNLQTQLRDYYSRRKNTQASDDFKTRWRASSALQHFSNSASRLVQPMIRRLSTKQSSASSSPRAAVSQDFKGIKGCMDKDNDV</sequence>
<dbReference type="SUPFAM" id="SSF56112">
    <property type="entry name" value="Protein kinase-like (PK-like)"/>
    <property type="match status" value="1"/>
</dbReference>
<dbReference type="EMBL" id="HBKN01026486">
    <property type="protein sequence ID" value="CAE2309414.1"/>
    <property type="molecule type" value="Transcribed_RNA"/>
</dbReference>
<dbReference type="PROSITE" id="PS50011">
    <property type="entry name" value="PROTEIN_KINASE_DOM"/>
    <property type="match status" value="1"/>
</dbReference>
<evidence type="ECO:0000313" key="5">
    <source>
        <dbReference type="EMBL" id="CAE2309414.1"/>
    </source>
</evidence>
<dbReference type="FunFam" id="1.10.510.10:FF:000571">
    <property type="entry name" value="Maternal embryonic leucine zipper kinase"/>
    <property type="match status" value="1"/>
</dbReference>
<feature type="region of interest" description="Disordered" evidence="3">
    <location>
        <begin position="366"/>
        <end position="399"/>
    </location>
</feature>
<evidence type="ECO:0000256" key="2">
    <source>
        <dbReference type="ARBA" id="ARBA00022840"/>
    </source>
</evidence>
<dbReference type="InterPro" id="IPR011009">
    <property type="entry name" value="Kinase-like_dom_sf"/>
</dbReference>
<dbReference type="Pfam" id="PF00069">
    <property type="entry name" value="Pkinase"/>
    <property type="match status" value="1"/>
</dbReference>
<organism evidence="5">
    <name type="scientific">Guillardia theta</name>
    <name type="common">Cryptophyte</name>
    <name type="synonym">Cryptomonas phi</name>
    <dbReference type="NCBI Taxonomy" id="55529"/>
    <lineage>
        <taxon>Eukaryota</taxon>
        <taxon>Cryptophyceae</taxon>
        <taxon>Pyrenomonadales</taxon>
        <taxon>Geminigeraceae</taxon>
        <taxon>Guillardia</taxon>
    </lineage>
</organism>
<dbReference type="GO" id="GO:0005524">
    <property type="term" value="F:ATP binding"/>
    <property type="evidence" value="ECO:0007669"/>
    <property type="project" value="UniProtKB-KW"/>
</dbReference>
<dbReference type="PANTHER" id="PTHR24347">
    <property type="entry name" value="SERINE/THREONINE-PROTEIN KINASE"/>
    <property type="match status" value="1"/>
</dbReference>
<evidence type="ECO:0000256" key="3">
    <source>
        <dbReference type="SAM" id="MobiDB-lite"/>
    </source>
</evidence>
<keyword evidence="1" id="KW-0547">Nucleotide-binding</keyword>
<dbReference type="GO" id="GO:0004672">
    <property type="term" value="F:protein kinase activity"/>
    <property type="evidence" value="ECO:0007669"/>
    <property type="project" value="InterPro"/>
</dbReference>
<feature type="domain" description="Protein kinase" evidence="4">
    <location>
        <begin position="34"/>
        <end position="301"/>
    </location>
</feature>
<dbReference type="InterPro" id="IPR000719">
    <property type="entry name" value="Prot_kinase_dom"/>
</dbReference>
<dbReference type="AlphaFoldDB" id="A0A7S4KZC1"/>
<protein>
    <recommendedName>
        <fullName evidence="4">Protein kinase domain-containing protein</fullName>
    </recommendedName>
</protein>
<feature type="compositionally biased region" description="Low complexity" evidence="3">
    <location>
        <begin position="366"/>
        <end position="383"/>
    </location>
</feature>
<reference evidence="5" key="1">
    <citation type="submission" date="2021-01" db="EMBL/GenBank/DDBJ databases">
        <authorList>
            <person name="Corre E."/>
            <person name="Pelletier E."/>
            <person name="Niang G."/>
            <person name="Scheremetjew M."/>
            <person name="Finn R."/>
            <person name="Kale V."/>
            <person name="Holt S."/>
            <person name="Cochrane G."/>
            <person name="Meng A."/>
            <person name="Brown T."/>
            <person name="Cohen L."/>
        </authorList>
    </citation>
    <scope>NUCLEOTIDE SEQUENCE</scope>
    <source>
        <strain evidence="5">CCMP 2712</strain>
    </source>
</reference>
<accession>A0A7S4KZC1</accession>
<keyword evidence="2" id="KW-0067">ATP-binding</keyword>
<gene>
    <name evidence="5" type="ORF">GTHE00462_LOCUS20465</name>
</gene>
<dbReference type="CDD" id="cd05117">
    <property type="entry name" value="STKc_CAMK"/>
    <property type="match status" value="1"/>
</dbReference>
<dbReference type="Gene3D" id="1.10.510.10">
    <property type="entry name" value="Transferase(Phosphotransferase) domain 1"/>
    <property type="match status" value="1"/>
</dbReference>
<evidence type="ECO:0000259" key="4">
    <source>
        <dbReference type="PROSITE" id="PS50011"/>
    </source>
</evidence>
<evidence type="ECO:0000256" key="1">
    <source>
        <dbReference type="ARBA" id="ARBA00022741"/>
    </source>
</evidence>
<dbReference type="InterPro" id="IPR008271">
    <property type="entry name" value="Ser/Thr_kinase_AS"/>
</dbReference>
<dbReference type="SMART" id="SM00220">
    <property type="entry name" value="S_TKc"/>
    <property type="match status" value="1"/>
</dbReference>
<dbReference type="PROSITE" id="PS00108">
    <property type="entry name" value="PROTEIN_KINASE_ST"/>
    <property type="match status" value="1"/>
</dbReference>
<name>A0A7S4KZC1_GUITH</name>